<dbReference type="Proteomes" id="UP000270094">
    <property type="component" value="Unassembled WGS sequence"/>
</dbReference>
<gene>
    <name evidence="2" type="ORF">SVUK_LOCUS17971</name>
</gene>
<accession>A0A3P7JQ03</accession>
<keyword evidence="3" id="KW-1185">Reference proteome</keyword>
<feature type="compositionally biased region" description="Basic and acidic residues" evidence="1">
    <location>
        <begin position="24"/>
        <end position="33"/>
    </location>
</feature>
<evidence type="ECO:0000313" key="3">
    <source>
        <dbReference type="Proteomes" id="UP000270094"/>
    </source>
</evidence>
<proteinExistence type="predicted"/>
<protein>
    <submittedName>
        <fullName evidence="2">Uncharacterized protein</fullName>
    </submittedName>
</protein>
<dbReference type="AlphaFoldDB" id="A0A3P7JQ03"/>
<evidence type="ECO:0000256" key="1">
    <source>
        <dbReference type="SAM" id="MobiDB-lite"/>
    </source>
</evidence>
<organism evidence="2 3">
    <name type="scientific">Strongylus vulgaris</name>
    <name type="common">Blood worm</name>
    <dbReference type="NCBI Taxonomy" id="40348"/>
    <lineage>
        <taxon>Eukaryota</taxon>
        <taxon>Metazoa</taxon>
        <taxon>Ecdysozoa</taxon>
        <taxon>Nematoda</taxon>
        <taxon>Chromadorea</taxon>
        <taxon>Rhabditida</taxon>
        <taxon>Rhabditina</taxon>
        <taxon>Rhabditomorpha</taxon>
        <taxon>Strongyloidea</taxon>
        <taxon>Strongylidae</taxon>
        <taxon>Strongylus</taxon>
    </lineage>
</organism>
<sequence length="67" mass="7633">MNLGRPGMRVGRHTRATLSMDEAASDRPSRKMSADAVSRKSSFVHSRVMQKARQEYRVHSTEEVDSR</sequence>
<reference evidence="2 3" key="1">
    <citation type="submission" date="2018-11" db="EMBL/GenBank/DDBJ databases">
        <authorList>
            <consortium name="Pathogen Informatics"/>
        </authorList>
    </citation>
    <scope>NUCLEOTIDE SEQUENCE [LARGE SCALE GENOMIC DNA]</scope>
</reference>
<feature type="non-terminal residue" evidence="2">
    <location>
        <position position="67"/>
    </location>
</feature>
<name>A0A3P7JQ03_STRVU</name>
<feature type="compositionally biased region" description="Basic and acidic residues" evidence="1">
    <location>
        <begin position="52"/>
        <end position="67"/>
    </location>
</feature>
<dbReference type="EMBL" id="UYYB01120366">
    <property type="protein sequence ID" value="VDM82973.1"/>
    <property type="molecule type" value="Genomic_DNA"/>
</dbReference>
<evidence type="ECO:0000313" key="2">
    <source>
        <dbReference type="EMBL" id="VDM82973.1"/>
    </source>
</evidence>
<feature type="region of interest" description="Disordered" evidence="1">
    <location>
        <begin position="1"/>
        <end position="67"/>
    </location>
</feature>